<keyword evidence="2" id="KW-1185">Reference proteome</keyword>
<dbReference type="EMBL" id="SUKA01000002">
    <property type="protein sequence ID" value="TJY66437.1"/>
    <property type="molecule type" value="Genomic_DNA"/>
</dbReference>
<organism evidence="1 2">
    <name type="scientific">Sphingobacterium alkalisoli</name>
    <dbReference type="NCBI Taxonomy" id="1874115"/>
    <lineage>
        <taxon>Bacteria</taxon>
        <taxon>Pseudomonadati</taxon>
        <taxon>Bacteroidota</taxon>
        <taxon>Sphingobacteriia</taxon>
        <taxon>Sphingobacteriales</taxon>
        <taxon>Sphingobacteriaceae</taxon>
        <taxon>Sphingobacterium</taxon>
    </lineage>
</organism>
<reference evidence="1 2" key="1">
    <citation type="submission" date="2019-04" db="EMBL/GenBank/DDBJ databases">
        <title>Sphingobacterium olei sp. nov., isolated from oil-contaminated soil.</title>
        <authorList>
            <person name="Liu B."/>
        </authorList>
    </citation>
    <scope>NUCLEOTIDE SEQUENCE [LARGE SCALE GENOMIC DNA]</scope>
    <source>
        <strain evidence="1 2">Y3L14</strain>
    </source>
</reference>
<evidence type="ECO:0000313" key="1">
    <source>
        <dbReference type="EMBL" id="TJY66437.1"/>
    </source>
</evidence>
<proteinExistence type="predicted"/>
<sequence>MTKKYLIERWEVEPQLRFILNKINDLLKGGNVQSRINTYEFVDGKLDLRGIIINERTIAKLELQNADLTFSSFKDCWIENSLFEKCNFEKVDFSKFSDHKNIFKECYFKNCKFNYASLGDGGTSFSECVFEDCNFFKTIFIRPEFVGVSFKNCKINSIDFFGSSFESCCFEGNLKDIWFRGGFPLQVDYSNYGIPKRNEMKNVSFVNAELEDLTFSDNCDLSSVKIKSSDKYYKYERWKERLEFLKMEDRNWSDKEKKEAEIFANTYLVHAKNQEWHIINREDVERDHGKDIALKIINHLNNFQ</sequence>
<comment type="caution">
    <text evidence="1">The sequence shown here is derived from an EMBL/GenBank/DDBJ whole genome shotgun (WGS) entry which is preliminary data.</text>
</comment>
<name>A0A4U0H415_9SPHI</name>
<dbReference type="OrthoDB" id="67652at2"/>
<dbReference type="RefSeq" id="WP_136819788.1">
    <property type="nucleotide sequence ID" value="NZ_BMJX01000002.1"/>
</dbReference>
<dbReference type="PANTHER" id="PTHR14136">
    <property type="entry name" value="BTB_POZ DOMAIN-CONTAINING PROTEIN KCTD9"/>
    <property type="match status" value="1"/>
</dbReference>
<gene>
    <name evidence="1" type="ORF">FAZ19_05810</name>
</gene>
<protein>
    <submittedName>
        <fullName evidence="1">Pentapeptide repeat-containing protein</fullName>
    </submittedName>
</protein>
<dbReference type="Proteomes" id="UP000309872">
    <property type="component" value="Unassembled WGS sequence"/>
</dbReference>
<dbReference type="PANTHER" id="PTHR14136:SF17">
    <property type="entry name" value="BTB_POZ DOMAIN-CONTAINING PROTEIN KCTD9"/>
    <property type="match status" value="1"/>
</dbReference>
<dbReference type="InterPro" id="IPR051082">
    <property type="entry name" value="Pentapeptide-BTB/POZ_domain"/>
</dbReference>
<dbReference type="SUPFAM" id="SSF141571">
    <property type="entry name" value="Pentapeptide repeat-like"/>
    <property type="match status" value="1"/>
</dbReference>
<accession>A0A4U0H415</accession>
<dbReference type="Gene3D" id="2.160.20.80">
    <property type="entry name" value="E3 ubiquitin-protein ligase SopA"/>
    <property type="match status" value="1"/>
</dbReference>
<dbReference type="AlphaFoldDB" id="A0A4U0H415"/>
<evidence type="ECO:0000313" key="2">
    <source>
        <dbReference type="Proteomes" id="UP000309872"/>
    </source>
</evidence>